<feature type="chain" id="PRO_5004893234" evidence="1">
    <location>
        <begin position="19"/>
        <end position="169"/>
    </location>
</feature>
<dbReference type="HOGENOM" id="CLU_1578505_0_0_1"/>
<dbReference type="EMBL" id="KI966441">
    <property type="protein sequence ID" value="EWC44488.1"/>
    <property type="molecule type" value="Genomic_DNA"/>
</dbReference>
<protein>
    <submittedName>
        <fullName evidence="2">Uncharacterized protein</fullName>
    </submittedName>
</protein>
<organism evidence="2 3">
    <name type="scientific">Drechslerella stenobrocha 248</name>
    <dbReference type="NCBI Taxonomy" id="1043628"/>
    <lineage>
        <taxon>Eukaryota</taxon>
        <taxon>Fungi</taxon>
        <taxon>Dikarya</taxon>
        <taxon>Ascomycota</taxon>
        <taxon>Pezizomycotina</taxon>
        <taxon>Orbiliomycetes</taxon>
        <taxon>Orbiliales</taxon>
        <taxon>Orbiliaceae</taxon>
        <taxon>Drechslerella</taxon>
    </lineage>
</organism>
<keyword evidence="3" id="KW-1185">Reference proteome</keyword>
<reference evidence="2 3" key="1">
    <citation type="submission" date="2013-05" db="EMBL/GenBank/DDBJ databases">
        <title>Drechslerella stenobrocha genome reveals carnivorous origination and mechanical trapping mechanism of predatory fungi.</title>
        <authorList>
            <person name="Liu X."/>
            <person name="Zhang W."/>
            <person name="Liu K."/>
        </authorList>
    </citation>
    <scope>NUCLEOTIDE SEQUENCE [LARGE SCALE GENOMIC DNA]</scope>
    <source>
        <strain evidence="2 3">248</strain>
    </source>
</reference>
<gene>
    <name evidence="2" type="ORF">DRE_06756</name>
</gene>
<evidence type="ECO:0000313" key="3">
    <source>
        <dbReference type="Proteomes" id="UP000024837"/>
    </source>
</evidence>
<feature type="signal peptide" evidence="1">
    <location>
        <begin position="1"/>
        <end position="18"/>
    </location>
</feature>
<name>W7HX57_9PEZI</name>
<proteinExistence type="predicted"/>
<dbReference type="Proteomes" id="UP000024837">
    <property type="component" value="Unassembled WGS sequence"/>
</dbReference>
<accession>W7HX57</accession>
<evidence type="ECO:0000313" key="2">
    <source>
        <dbReference type="EMBL" id="EWC44488.1"/>
    </source>
</evidence>
<evidence type="ECO:0000256" key="1">
    <source>
        <dbReference type="SAM" id="SignalP"/>
    </source>
</evidence>
<sequence>MQIKSLLLAFGLTSVVSAVPTNSPIEARDVPATFKLRRWTPETGANHQMVTATDNGYLVYGSTAVATKDFTLNEYGNLVQISTQKTLNAIHSYGYTESTASFGGPGNPLVCSFGGSGGVNLVCINKGVAAWKSWGMAQSPEWGTDNARYMILHGKTADITNEIFIRWVN</sequence>
<dbReference type="AlphaFoldDB" id="W7HX57"/>
<keyword evidence="1" id="KW-0732">Signal</keyword>